<proteinExistence type="inferred from homology"/>
<dbReference type="InterPro" id="IPR011010">
    <property type="entry name" value="DNA_brk_join_enz"/>
</dbReference>
<sequence>MYNKSKDIRQLVAETVLFLQDQKYSSACIETHRRRWRDGIIPYMDSRGITQYSSVIGEEYLSLATRDVAPSTKRARLRSIHMLTEYLETGGIRRRIVHLVEHPLPGEIGQIAQEYLQGMQAARKNELTVLNHRRMLSYFISGLSIKGIYRVDDVSERDILDFVDSTPVAKSHHYYTIKSFTRFLFEKGYTSANLSYVIERNNFPHHEKLPSVYSAEEVCRIEQSVEQSSHVGKRDYAILLLASRLGLRASDIANLTFSNINWDKNLMVLVQSKTGNPIELPLLREVGEAIVNYLRYSRPVSDLPNVFLTACAPYRPMTHISLNGVISRIMQESGIDITGRKFGPHSMRHSLASNLLKAGVSIPIISSALGHKSSQTTMGYLRIDASNLRKCSLDVPEVPDSFYEQKGGAFYD</sequence>
<dbReference type="GO" id="GO:0003677">
    <property type="term" value="F:DNA binding"/>
    <property type="evidence" value="ECO:0007669"/>
    <property type="project" value="UniProtKB-UniRule"/>
</dbReference>
<dbReference type="PROSITE" id="PS51898">
    <property type="entry name" value="TYR_RECOMBINASE"/>
    <property type="match status" value="1"/>
</dbReference>
<keyword evidence="2" id="KW-0229">DNA integration</keyword>
<keyword evidence="4" id="KW-0233">DNA recombination</keyword>
<dbReference type="GO" id="GO:0006310">
    <property type="term" value="P:DNA recombination"/>
    <property type="evidence" value="ECO:0007669"/>
    <property type="project" value="UniProtKB-KW"/>
</dbReference>
<name>A0A2G9IGF2_PREIN</name>
<dbReference type="InterPro" id="IPR002104">
    <property type="entry name" value="Integrase_catalytic"/>
</dbReference>
<dbReference type="InterPro" id="IPR050090">
    <property type="entry name" value="Tyrosine_recombinase_XerCD"/>
</dbReference>
<dbReference type="EMBL" id="CP024727">
    <property type="protein sequence ID" value="ATV30656.1"/>
    <property type="molecule type" value="Genomic_DNA"/>
</dbReference>
<dbReference type="AlphaFoldDB" id="A0A2G9IGF2"/>
<evidence type="ECO:0000256" key="5">
    <source>
        <dbReference type="PROSITE-ProRule" id="PRU01248"/>
    </source>
</evidence>
<accession>A0A2G9IGF2</accession>
<dbReference type="PANTHER" id="PTHR30349">
    <property type="entry name" value="PHAGE INTEGRASE-RELATED"/>
    <property type="match status" value="1"/>
</dbReference>
<protein>
    <submittedName>
        <fullName evidence="9">Integrase</fullName>
    </submittedName>
</protein>
<dbReference type="InterPro" id="IPR013762">
    <property type="entry name" value="Integrase-like_cat_sf"/>
</dbReference>
<evidence type="ECO:0000259" key="7">
    <source>
        <dbReference type="PROSITE" id="PS51900"/>
    </source>
</evidence>
<comment type="similarity">
    <text evidence="1">Belongs to the 'phage' integrase family.</text>
</comment>
<evidence type="ECO:0000313" key="8">
    <source>
        <dbReference type="EMBL" id="ATV30656.1"/>
    </source>
</evidence>
<dbReference type="PANTHER" id="PTHR30349:SF41">
    <property type="entry name" value="INTEGRASE_RECOMBINASE PROTEIN MJ0367-RELATED"/>
    <property type="match status" value="1"/>
</dbReference>
<evidence type="ECO:0000256" key="3">
    <source>
        <dbReference type="ARBA" id="ARBA00023125"/>
    </source>
</evidence>
<dbReference type="Gene3D" id="1.10.443.10">
    <property type="entry name" value="Intergrase catalytic core"/>
    <property type="match status" value="1"/>
</dbReference>
<dbReference type="InterPro" id="IPR010998">
    <property type="entry name" value="Integrase_recombinase_N"/>
</dbReference>
<evidence type="ECO:0000256" key="1">
    <source>
        <dbReference type="ARBA" id="ARBA00008857"/>
    </source>
</evidence>
<evidence type="ECO:0000259" key="6">
    <source>
        <dbReference type="PROSITE" id="PS51898"/>
    </source>
</evidence>
<dbReference type="Pfam" id="PF00589">
    <property type="entry name" value="Phage_integrase"/>
    <property type="match status" value="1"/>
</dbReference>
<evidence type="ECO:0000256" key="2">
    <source>
        <dbReference type="ARBA" id="ARBA00022908"/>
    </source>
</evidence>
<keyword evidence="3 5" id="KW-0238">DNA-binding</keyword>
<reference evidence="8 11" key="1">
    <citation type="submission" date="2017-11" db="EMBL/GenBank/DDBJ databases">
        <title>Genome sequencing of Prevotella intermedia KCOM 1949.</title>
        <authorList>
            <person name="Kook J.-K."/>
            <person name="Park S.-N."/>
            <person name="Lim Y.K."/>
        </authorList>
    </citation>
    <scope>NUCLEOTIDE SEQUENCE [LARGE SCALE GENOMIC DNA]</scope>
    <source>
        <strain evidence="8 11">KCOM 1949</strain>
    </source>
</reference>
<dbReference type="EMBL" id="PESN01000001">
    <property type="protein sequence ID" value="PIN28828.1"/>
    <property type="molecule type" value="Genomic_DNA"/>
</dbReference>
<reference evidence="9 10" key="2">
    <citation type="submission" date="2017-11" db="EMBL/GenBank/DDBJ databases">
        <title>Genome sequencing of Prevotella intermedia KCOM 2069.</title>
        <authorList>
            <person name="Kook J.-K."/>
            <person name="Park S.-N."/>
            <person name="Lim Y.K."/>
        </authorList>
    </citation>
    <scope>NUCLEOTIDE SEQUENCE [LARGE SCALE GENOMIC DNA]</scope>
    <source>
        <strain evidence="9 10">KCOM 2069</strain>
    </source>
</reference>
<feature type="domain" description="Core-binding (CB)" evidence="7">
    <location>
        <begin position="106"/>
        <end position="185"/>
    </location>
</feature>
<evidence type="ECO:0000313" key="10">
    <source>
        <dbReference type="Proteomes" id="UP000230500"/>
    </source>
</evidence>
<organism evidence="9 10">
    <name type="scientific">Prevotella intermedia</name>
    <dbReference type="NCBI Taxonomy" id="28131"/>
    <lineage>
        <taxon>Bacteria</taxon>
        <taxon>Pseudomonadati</taxon>
        <taxon>Bacteroidota</taxon>
        <taxon>Bacteroidia</taxon>
        <taxon>Bacteroidales</taxon>
        <taxon>Prevotellaceae</taxon>
        <taxon>Prevotella</taxon>
    </lineage>
</organism>
<dbReference type="Gene3D" id="1.10.150.130">
    <property type="match status" value="1"/>
</dbReference>
<dbReference type="SUPFAM" id="SSF56349">
    <property type="entry name" value="DNA breaking-rejoining enzymes"/>
    <property type="match status" value="1"/>
</dbReference>
<dbReference type="RefSeq" id="WP_044249289.1">
    <property type="nucleotide sequence ID" value="NZ_PENE01000001.1"/>
</dbReference>
<dbReference type="InterPro" id="IPR044068">
    <property type="entry name" value="CB"/>
</dbReference>
<evidence type="ECO:0000313" key="9">
    <source>
        <dbReference type="EMBL" id="PIN28828.1"/>
    </source>
</evidence>
<evidence type="ECO:0000256" key="4">
    <source>
        <dbReference type="ARBA" id="ARBA00023172"/>
    </source>
</evidence>
<dbReference type="Proteomes" id="UP000230742">
    <property type="component" value="Chromosome 1"/>
</dbReference>
<dbReference type="GO" id="GO:0015074">
    <property type="term" value="P:DNA integration"/>
    <property type="evidence" value="ECO:0007669"/>
    <property type="project" value="UniProtKB-KW"/>
</dbReference>
<feature type="domain" description="Tyr recombinase" evidence="6">
    <location>
        <begin position="208"/>
        <end position="393"/>
    </location>
</feature>
<dbReference type="PROSITE" id="PS51900">
    <property type="entry name" value="CB"/>
    <property type="match status" value="1"/>
</dbReference>
<dbReference type="Proteomes" id="UP000230500">
    <property type="component" value="Unassembled WGS sequence"/>
</dbReference>
<gene>
    <name evidence="8" type="ORF">CTM46_03855</name>
    <name evidence="9" type="ORF">CUC04_05155</name>
</gene>
<evidence type="ECO:0000313" key="11">
    <source>
        <dbReference type="Proteomes" id="UP000230742"/>
    </source>
</evidence>
<dbReference type="CDD" id="cd01188">
    <property type="entry name" value="INT_RitA_C_like"/>
    <property type="match status" value="1"/>
</dbReference>